<reference evidence="2" key="1">
    <citation type="submission" date="2020-06" db="EMBL/GenBank/DDBJ databases">
        <authorList>
            <person name="Onetto C."/>
        </authorList>
    </citation>
    <scope>NUCLEOTIDE SEQUENCE</scope>
</reference>
<dbReference type="AlphaFoldDB" id="A0A9N8JSM3"/>
<accession>A0A9N8JSM3</accession>
<name>A0A9N8JSM3_9PEZI</name>
<protein>
    <submittedName>
        <fullName evidence="2">Uncharacterized protein</fullName>
    </submittedName>
</protein>
<keyword evidence="3" id="KW-1185">Reference proteome</keyword>
<feature type="compositionally biased region" description="Polar residues" evidence="1">
    <location>
        <begin position="59"/>
        <end position="70"/>
    </location>
</feature>
<evidence type="ECO:0000256" key="1">
    <source>
        <dbReference type="SAM" id="MobiDB-lite"/>
    </source>
</evidence>
<comment type="caution">
    <text evidence="2">The sequence shown here is derived from an EMBL/GenBank/DDBJ whole genome shotgun (WGS) entry which is preliminary data.</text>
</comment>
<dbReference type="OrthoDB" id="18978at2759"/>
<evidence type="ECO:0000313" key="2">
    <source>
        <dbReference type="EMBL" id="CAD0091623.1"/>
    </source>
</evidence>
<proteinExistence type="predicted"/>
<gene>
    <name evidence="2" type="ORF">AWRI4233_LOCUS3403</name>
</gene>
<feature type="region of interest" description="Disordered" evidence="1">
    <location>
        <begin position="1"/>
        <end position="70"/>
    </location>
</feature>
<dbReference type="EMBL" id="CAIJEO010000004">
    <property type="protein sequence ID" value="CAD0091623.1"/>
    <property type="molecule type" value="Genomic_DNA"/>
</dbReference>
<sequence length="70" mass="7521">MHDLRKQVLLESGKTLSKKAKAKQAMGSAASSKQNSPNASRAGSRVASRQASDDEADFSDSTTQFRYVST</sequence>
<evidence type="ECO:0000313" key="3">
    <source>
        <dbReference type="Proteomes" id="UP000714618"/>
    </source>
</evidence>
<dbReference type="Proteomes" id="UP000714618">
    <property type="component" value="Unassembled WGS sequence"/>
</dbReference>
<feature type="compositionally biased region" description="Polar residues" evidence="1">
    <location>
        <begin position="29"/>
        <end position="41"/>
    </location>
</feature>
<organism evidence="2 3">
    <name type="scientific">Aureobasidium mustum</name>
    <dbReference type="NCBI Taxonomy" id="2773714"/>
    <lineage>
        <taxon>Eukaryota</taxon>
        <taxon>Fungi</taxon>
        <taxon>Dikarya</taxon>
        <taxon>Ascomycota</taxon>
        <taxon>Pezizomycotina</taxon>
        <taxon>Dothideomycetes</taxon>
        <taxon>Dothideomycetidae</taxon>
        <taxon>Dothideales</taxon>
        <taxon>Saccotheciaceae</taxon>
        <taxon>Aureobasidium</taxon>
    </lineage>
</organism>